<evidence type="ECO:0000313" key="1">
    <source>
        <dbReference type="EMBL" id="SEI99892.1"/>
    </source>
</evidence>
<dbReference type="EMBL" id="FNXY01000004">
    <property type="protein sequence ID" value="SEI99892.1"/>
    <property type="molecule type" value="Genomic_DNA"/>
</dbReference>
<name>A0A1H6VHT8_9BACT</name>
<evidence type="ECO:0000313" key="2">
    <source>
        <dbReference type="Proteomes" id="UP000199532"/>
    </source>
</evidence>
<dbReference type="AlphaFoldDB" id="A0A1H6VHT8"/>
<sequence length="78" mass="9248">MFVPKFMKDDWVRKKGTSQLMQIDEYQTEIVAEMLSGKKTSDHAHRQYNGKVWCTWSNENNHVVSEPFLESELEEINK</sequence>
<accession>A0A1H6VHT8</accession>
<proteinExistence type="predicted"/>
<keyword evidence="2" id="KW-1185">Reference proteome</keyword>
<protein>
    <submittedName>
        <fullName evidence="1">Uncharacterized protein</fullName>
    </submittedName>
</protein>
<reference evidence="1 2" key="1">
    <citation type="submission" date="2016-10" db="EMBL/GenBank/DDBJ databases">
        <authorList>
            <person name="de Groot N.N."/>
        </authorList>
    </citation>
    <scope>NUCLEOTIDE SEQUENCE [LARGE SCALE GENOMIC DNA]</scope>
    <source>
        <strain evidence="1 2">DSM 19938</strain>
    </source>
</reference>
<organism evidence="1 2">
    <name type="scientific">Dyadobacter koreensis</name>
    <dbReference type="NCBI Taxonomy" id="408657"/>
    <lineage>
        <taxon>Bacteria</taxon>
        <taxon>Pseudomonadati</taxon>
        <taxon>Bacteroidota</taxon>
        <taxon>Cytophagia</taxon>
        <taxon>Cytophagales</taxon>
        <taxon>Spirosomataceae</taxon>
        <taxon>Dyadobacter</taxon>
    </lineage>
</organism>
<gene>
    <name evidence="1" type="ORF">SAMN04487995_2955</name>
</gene>
<dbReference type="RefSeq" id="WP_229209612.1">
    <property type="nucleotide sequence ID" value="NZ_FNXY01000004.1"/>
</dbReference>
<dbReference type="Proteomes" id="UP000199532">
    <property type="component" value="Unassembled WGS sequence"/>
</dbReference>